<reference evidence="1 2" key="1">
    <citation type="submission" date="2023-04" db="EMBL/GenBank/DDBJ databases">
        <title>Luteimonas endophyticus RD2P54.</title>
        <authorList>
            <person name="Sun J.-Q."/>
        </authorList>
    </citation>
    <scope>NUCLEOTIDE SEQUENCE [LARGE SCALE GENOMIC DNA]</scope>
    <source>
        <strain evidence="1 2">RD2P54</strain>
    </source>
</reference>
<keyword evidence="2" id="KW-1185">Reference proteome</keyword>
<proteinExistence type="predicted"/>
<name>A0ABT6JAU4_9GAMM</name>
<organism evidence="1 2">
    <name type="scientific">Luteimonas endophytica</name>
    <dbReference type="NCBI Taxonomy" id="3042023"/>
    <lineage>
        <taxon>Bacteria</taxon>
        <taxon>Pseudomonadati</taxon>
        <taxon>Pseudomonadota</taxon>
        <taxon>Gammaproteobacteria</taxon>
        <taxon>Lysobacterales</taxon>
        <taxon>Lysobacteraceae</taxon>
        <taxon>Luteimonas</taxon>
    </lineage>
</organism>
<sequence length="132" mass="14666">MSTYTIALPRYAEGTSLVVTFYGYVGERRVEVSSFRCEDGALKEKRFRERINLTGGSGRPTIQVDQSGAAYITGRLGSGGFGVGIRNFLGRLLGDGKQFVHVDDFGMELVYQPDRLQLPALETILRFPVARR</sequence>
<protein>
    <submittedName>
        <fullName evidence="1">Uncharacterized protein</fullName>
    </submittedName>
</protein>
<gene>
    <name evidence="1" type="ORF">QFW77_13250</name>
</gene>
<comment type="caution">
    <text evidence="1">The sequence shown here is derived from an EMBL/GenBank/DDBJ whole genome shotgun (WGS) entry which is preliminary data.</text>
</comment>
<evidence type="ECO:0000313" key="2">
    <source>
        <dbReference type="Proteomes" id="UP001156940"/>
    </source>
</evidence>
<dbReference type="Proteomes" id="UP001156940">
    <property type="component" value="Unassembled WGS sequence"/>
</dbReference>
<evidence type="ECO:0000313" key="1">
    <source>
        <dbReference type="EMBL" id="MDH5823944.1"/>
    </source>
</evidence>
<accession>A0ABT6JAU4</accession>
<dbReference type="RefSeq" id="WP_280575244.1">
    <property type="nucleotide sequence ID" value="NZ_JARXRM010000041.1"/>
</dbReference>
<dbReference type="EMBL" id="JARXRM010000041">
    <property type="protein sequence ID" value="MDH5823944.1"/>
    <property type="molecule type" value="Genomic_DNA"/>
</dbReference>